<protein>
    <submittedName>
        <fullName evidence="1">Uncharacterized protein</fullName>
    </submittedName>
</protein>
<evidence type="ECO:0000313" key="2">
    <source>
        <dbReference type="Proteomes" id="UP000824219"/>
    </source>
</evidence>
<comment type="caution">
    <text evidence="1">The sequence shown here is derived from an EMBL/GenBank/DDBJ whole genome shotgun (WGS) entry which is preliminary data.</text>
</comment>
<proteinExistence type="predicted"/>
<gene>
    <name evidence="1" type="ORF">KOW79_014583</name>
</gene>
<sequence length="66" mass="7711">MYASAFPFSFPFFNSPVIFKRLGKEDWGEYFLKGGKREPRTSCQSLWRSAGVKNSLNLQHGQTDYW</sequence>
<accession>A0A9D3SFD6</accession>
<evidence type="ECO:0000313" key="1">
    <source>
        <dbReference type="EMBL" id="KAG7321725.1"/>
    </source>
</evidence>
<name>A0A9D3SFD6_9TELE</name>
<dbReference type="AlphaFoldDB" id="A0A9D3SFD6"/>
<dbReference type="EMBL" id="JAHKSW010000017">
    <property type="protein sequence ID" value="KAG7321725.1"/>
    <property type="molecule type" value="Genomic_DNA"/>
</dbReference>
<keyword evidence="2" id="KW-1185">Reference proteome</keyword>
<organism evidence="1 2">
    <name type="scientific">Hemibagrus wyckioides</name>
    <dbReference type="NCBI Taxonomy" id="337641"/>
    <lineage>
        <taxon>Eukaryota</taxon>
        <taxon>Metazoa</taxon>
        <taxon>Chordata</taxon>
        <taxon>Craniata</taxon>
        <taxon>Vertebrata</taxon>
        <taxon>Euteleostomi</taxon>
        <taxon>Actinopterygii</taxon>
        <taxon>Neopterygii</taxon>
        <taxon>Teleostei</taxon>
        <taxon>Ostariophysi</taxon>
        <taxon>Siluriformes</taxon>
        <taxon>Bagridae</taxon>
        <taxon>Hemibagrus</taxon>
    </lineage>
</organism>
<dbReference type="Proteomes" id="UP000824219">
    <property type="component" value="Linkage Group LG17"/>
</dbReference>
<reference evidence="1 2" key="1">
    <citation type="submission" date="2021-06" db="EMBL/GenBank/DDBJ databases">
        <title>Chromosome-level genome assembly of the red-tail catfish (Hemibagrus wyckioides).</title>
        <authorList>
            <person name="Shao F."/>
        </authorList>
    </citation>
    <scope>NUCLEOTIDE SEQUENCE [LARGE SCALE GENOMIC DNA]</scope>
    <source>
        <strain evidence="1">EC202008001</strain>
        <tissue evidence="1">Blood</tissue>
    </source>
</reference>